<dbReference type="AlphaFoldDB" id="Q18I81"/>
<accession>Q18I81</accession>
<dbReference type="STRING" id="362976.HQ_2170A"/>
<dbReference type="Proteomes" id="UP000001975">
    <property type="component" value="Chromosome"/>
</dbReference>
<name>Q18I81_HALWD</name>
<dbReference type="GeneID" id="69054746"/>
<dbReference type="eggNOG" id="arCOG04515">
    <property type="taxonomic scope" value="Archaea"/>
</dbReference>
<dbReference type="RefSeq" id="WP_011571430.1">
    <property type="nucleotide sequence ID" value="NC_008212.1"/>
</dbReference>
<evidence type="ECO:0000313" key="1">
    <source>
        <dbReference type="EMBL" id="CAJ52296.1"/>
    </source>
</evidence>
<reference evidence="1 2" key="1">
    <citation type="journal article" date="2006" name="BMC Genomics">
        <title>The genome of the square archaeon Haloquadratum walsbyi: life at the limits of water activity.</title>
        <authorList>
            <person name="Bolhuis H.H."/>
            <person name="Palm P.P."/>
            <person name="Wende A.W."/>
            <person name="Falb M.M."/>
            <person name="Rampp M.M."/>
            <person name="Rodriguez-Valera F.F."/>
            <person name="Pfeiffer F.F."/>
            <person name="Oesterhelt D.D."/>
        </authorList>
    </citation>
    <scope>NUCLEOTIDE SEQUENCE [LARGE SCALE GENOMIC DNA]</scope>
    <source>
        <strain evidence="2">DSM 16790 / HBSQ001</strain>
    </source>
</reference>
<dbReference type="Pfam" id="PF24439">
    <property type="entry name" value="DUF7558"/>
    <property type="match status" value="1"/>
</dbReference>
<organism evidence="1 2">
    <name type="scientific">Haloquadratum walsbyi (strain DSM 16790 / HBSQ001)</name>
    <dbReference type="NCBI Taxonomy" id="362976"/>
    <lineage>
        <taxon>Archaea</taxon>
        <taxon>Methanobacteriati</taxon>
        <taxon>Methanobacteriota</taxon>
        <taxon>Stenosarchaea group</taxon>
        <taxon>Halobacteria</taxon>
        <taxon>Halobacteriales</taxon>
        <taxon>Haloferacaceae</taxon>
        <taxon>Haloquadratum</taxon>
    </lineage>
</organism>
<protein>
    <submittedName>
        <fullName evidence="1">Uncharacterized protein</fullName>
    </submittedName>
</protein>
<keyword evidence="2" id="KW-1185">Reference proteome</keyword>
<dbReference type="HOGENOM" id="CLU_150430_0_0_2"/>
<sequence length="116" mass="12434">MPTGKPSDAAALVGCAFCDAPPGTETGEAHTWGTDERVTHPICVDCAIQTESDPDKRNRYACDGCGVVVDTLAALTRFRVELGHLEGPLQLCERCSPDGLATYWTRDLEGHLVSES</sequence>
<dbReference type="KEGG" id="hwa:HQ_2170A"/>
<proteinExistence type="predicted"/>
<dbReference type="EMBL" id="AM180088">
    <property type="protein sequence ID" value="CAJ52296.1"/>
    <property type="molecule type" value="Genomic_DNA"/>
</dbReference>
<gene>
    <name evidence="1" type="ordered locus">HQ_2170A</name>
</gene>
<evidence type="ECO:0000313" key="2">
    <source>
        <dbReference type="Proteomes" id="UP000001975"/>
    </source>
</evidence>
<dbReference type="InterPro" id="IPR055980">
    <property type="entry name" value="DUF7558"/>
</dbReference>